<evidence type="ECO:0000313" key="2">
    <source>
        <dbReference type="EMBL" id="OBI32500.1"/>
    </source>
</evidence>
<reference evidence="3" key="1">
    <citation type="submission" date="2016-06" db="EMBL/GenBank/DDBJ databases">
        <authorList>
            <person name="Sutton G."/>
            <person name="Brinkac L."/>
            <person name="Sanka R."/>
            <person name="Adams M."/>
            <person name="Lau E."/>
            <person name="Sam S."/>
            <person name="Sreng N."/>
            <person name="Him V."/>
            <person name="Kerleguer A."/>
            <person name="Cheng S."/>
        </authorList>
    </citation>
    <scope>NUCLEOTIDE SEQUENCE [LARGE SCALE GENOMIC DNA]</scope>
    <source>
        <strain evidence="3">E1876</strain>
    </source>
</reference>
<feature type="chain" id="PRO_5008318042" description="Secreted protein" evidence="1">
    <location>
        <begin position="26"/>
        <end position="170"/>
    </location>
</feature>
<sequence>MLRAPAVAATAAVAMLNAVSTGAIAAADHPDWGLNGTYTATSNGEWARKNEVFYEQESRRSTWTITTQCSYPGECTGTVHSDGGWTAPIYQRSNVWYVKHPVDNWIPCPDGGTAPGLQTFRFKAMTPEGAYADPASTTLTGEDVTTGPSGACGVNKPVYINMPFKLVKIG</sequence>
<feature type="signal peptide" evidence="1">
    <location>
        <begin position="1"/>
        <end position="25"/>
    </location>
</feature>
<dbReference type="RefSeq" id="WP_065018988.1">
    <property type="nucleotide sequence ID" value="NZ_LZKG01000039.1"/>
</dbReference>
<accession>A0A1A2Y3A5</accession>
<gene>
    <name evidence="2" type="ORF">A5710_15200</name>
</gene>
<dbReference type="AlphaFoldDB" id="A0A1A2Y3A5"/>
<organism evidence="2 3">
    <name type="scientific">Mycolicibacter sinensis (strain JDM601)</name>
    <name type="common">Mycobacterium sinense</name>
    <dbReference type="NCBI Taxonomy" id="875328"/>
    <lineage>
        <taxon>Bacteria</taxon>
        <taxon>Bacillati</taxon>
        <taxon>Actinomycetota</taxon>
        <taxon>Actinomycetes</taxon>
        <taxon>Mycobacteriales</taxon>
        <taxon>Mycobacteriaceae</taxon>
        <taxon>Mycolicibacter</taxon>
    </lineage>
</organism>
<evidence type="ECO:0000313" key="3">
    <source>
        <dbReference type="Proteomes" id="UP000093943"/>
    </source>
</evidence>
<proteinExistence type="predicted"/>
<comment type="caution">
    <text evidence="2">The sequence shown here is derived from an EMBL/GenBank/DDBJ whole genome shotgun (WGS) entry which is preliminary data.</text>
</comment>
<protein>
    <recommendedName>
        <fullName evidence="4">Secreted protein</fullName>
    </recommendedName>
</protein>
<name>A0A1A2Y3A5_MYCSD</name>
<dbReference type="Proteomes" id="UP000093943">
    <property type="component" value="Unassembled WGS sequence"/>
</dbReference>
<evidence type="ECO:0008006" key="4">
    <source>
        <dbReference type="Google" id="ProtNLM"/>
    </source>
</evidence>
<dbReference type="EMBL" id="LZKG01000039">
    <property type="protein sequence ID" value="OBI32500.1"/>
    <property type="molecule type" value="Genomic_DNA"/>
</dbReference>
<evidence type="ECO:0000256" key="1">
    <source>
        <dbReference type="SAM" id="SignalP"/>
    </source>
</evidence>
<keyword evidence="1" id="KW-0732">Signal</keyword>